<dbReference type="AlphaFoldDB" id="A0AAV7WKH4"/>
<keyword evidence="2" id="KW-1185">Reference proteome</keyword>
<evidence type="ECO:0000313" key="2">
    <source>
        <dbReference type="Proteomes" id="UP001066276"/>
    </source>
</evidence>
<accession>A0AAV7WKH4</accession>
<reference evidence="1" key="1">
    <citation type="journal article" date="2022" name="bioRxiv">
        <title>Sequencing and chromosome-scale assembly of the giantPleurodeles waltlgenome.</title>
        <authorList>
            <person name="Brown T."/>
            <person name="Elewa A."/>
            <person name="Iarovenko S."/>
            <person name="Subramanian E."/>
            <person name="Araus A.J."/>
            <person name="Petzold A."/>
            <person name="Susuki M."/>
            <person name="Suzuki K.-i.T."/>
            <person name="Hayashi T."/>
            <person name="Toyoda A."/>
            <person name="Oliveira C."/>
            <person name="Osipova E."/>
            <person name="Leigh N.D."/>
            <person name="Simon A."/>
            <person name="Yun M.H."/>
        </authorList>
    </citation>
    <scope>NUCLEOTIDE SEQUENCE</scope>
    <source>
        <strain evidence="1">20211129_DDA</strain>
        <tissue evidence="1">Liver</tissue>
    </source>
</reference>
<dbReference type="Proteomes" id="UP001066276">
    <property type="component" value="Chromosome 1_1"/>
</dbReference>
<name>A0AAV7WKH4_PLEWA</name>
<protein>
    <submittedName>
        <fullName evidence="1">Uncharacterized protein</fullName>
    </submittedName>
</protein>
<gene>
    <name evidence="1" type="ORF">NDU88_001306</name>
</gene>
<organism evidence="1 2">
    <name type="scientific">Pleurodeles waltl</name>
    <name type="common">Iberian ribbed newt</name>
    <dbReference type="NCBI Taxonomy" id="8319"/>
    <lineage>
        <taxon>Eukaryota</taxon>
        <taxon>Metazoa</taxon>
        <taxon>Chordata</taxon>
        <taxon>Craniata</taxon>
        <taxon>Vertebrata</taxon>
        <taxon>Euteleostomi</taxon>
        <taxon>Amphibia</taxon>
        <taxon>Batrachia</taxon>
        <taxon>Caudata</taxon>
        <taxon>Salamandroidea</taxon>
        <taxon>Salamandridae</taxon>
        <taxon>Pleurodelinae</taxon>
        <taxon>Pleurodeles</taxon>
    </lineage>
</organism>
<evidence type="ECO:0000313" key="1">
    <source>
        <dbReference type="EMBL" id="KAJ1213674.1"/>
    </source>
</evidence>
<dbReference type="EMBL" id="JANPWB010000001">
    <property type="protein sequence ID" value="KAJ1213674.1"/>
    <property type="molecule type" value="Genomic_DNA"/>
</dbReference>
<comment type="caution">
    <text evidence="1">The sequence shown here is derived from an EMBL/GenBank/DDBJ whole genome shotgun (WGS) entry which is preliminary data.</text>
</comment>
<proteinExistence type="predicted"/>
<sequence>MSSPPNRHLNGLLADHQSIIHSRHADNVDSPLPSSVLHNSRTEMDSARTQIVPRPEQKHLQNTPLRSLEHWIRRSSHYAFVWTDRGLASDKDVGVAAFISMMTCGQYVTYLIAFKTRGCPFPARLGRQHPVGRVAEKN</sequence>